<accession>A0A1J5Q4L1</accession>
<sequence>MPVGQGDVLQPRTPYALHIAGNDPGGVGINAIHDQLDRGAVRTPQSLRIILAQDDDGIHMACPHRRFRLPGSCER</sequence>
<protein>
    <submittedName>
        <fullName evidence="1">Uncharacterized protein</fullName>
    </submittedName>
</protein>
<comment type="caution">
    <text evidence="1">The sequence shown here is derived from an EMBL/GenBank/DDBJ whole genome shotgun (WGS) entry which is preliminary data.</text>
</comment>
<gene>
    <name evidence="1" type="ORF">GALL_396740</name>
</gene>
<dbReference type="AlphaFoldDB" id="A0A1J5Q4L1"/>
<name>A0A1J5Q4L1_9ZZZZ</name>
<proteinExistence type="predicted"/>
<reference evidence="1" key="1">
    <citation type="submission" date="2016-10" db="EMBL/GenBank/DDBJ databases">
        <title>Sequence of Gallionella enrichment culture.</title>
        <authorList>
            <person name="Poehlein A."/>
            <person name="Muehling M."/>
            <person name="Daniel R."/>
        </authorList>
    </citation>
    <scope>NUCLEOTIDE SEQUENCE</scope>
</reference>
<organism evidence="1">
    <name type="scientific">mine drainage metagenome</name>
    <dbReference type="NCBI Taxonomy" id="410659"/>
    <lineage>
        <taxon>unclassified sequences</taxon>
        <taxon>metagenomes</taxon>
        <taxon>ecological metagenomes</taxon>
    </lineage>
</organism>
<dbReference type="EMBL" id="MLJW01001369">
    <property type="protein sequence ID" value="OIQ78614.1"/>
    <property type="molecule type" value="Genomic_DNA"/>
</dbReference>
<evidence type="ECO:0000313" key="1">
    <source>
        <dbReference type="EMBL" id="OIQ78614.1"/>
    </source>
</evidence>